<dbReference type="Proteomes" id="UP001519460">
    <property type="component" value="Unassembled WGS sequence"/>
</dbReference>
<dbReference type="AlphaFoldDB" id="A0ABD0LJY3"/>
<gene>
    <name evidence="1" type="ORF">BaRGS_00009106</name>
</gene>
<accession>A0ABD0LJY3</accession>
<keyword evidence="2" id="KW-1185">Reference proteome</keyword>
<organism evidence="1 2">
    <name type="scientific">Batillaria attramentaria</name>
    <dbReference type="NCBI Taxonomy" id="370345"/>
    <lineage>
        <taxon>Eukaryota</taxon>
        <taxon>Metazoa</taxon>
        <taxon>Spiralia</taxon>
        <taxon>Lophotrochozoa</taxon>
        <taxon>Mollusca</taxon>
        <taxon>Gastropoda</taxon>
        <taxon>Caenogastropoda</taxon>
        <taxon>Sorbeoconcha</taxon>
        <taxon>Cerithioidea</taxon>
        <taxon>Batillariidae</taxon>
        <taxon>Batillaria</taxon>
    </lineage>
</organism>
<proteinExistence type="predicted"/>
<reference evidence="1 2" key="1">
    <citation type="journal article" date="2023" name="Sci. Data">
        <title>Genome assembly of the Korean intertidal mud-creeper Batillaria attramentaria.</title>
        <authorList>
            <person name="Patra A.K."/>
            <person name="Ho P.T."/>
            <person name="Jun S."/>
            <person name="Lee S.J."/>
            <person name="Kim Y."/>
            <person name="Won Y.J."/>
        </authorList>
    </citation>
    <scope>NUCLEOTIDE SEQUENCE [LARGE SCALE GENOMIC DNA]</scope>
    <source>
        <strain evidence="1">Wonlab-2016</strain>
    </source>
</reference>
<evidence type="ECO:0000313" key="1">
    <source>
        <dbReference type="EMBL" id="KAK7499765.1"/>
    </source>
</evidence>
<protein>
    <submittedName>
        <fullName evidence="1">Uncharacterized protein</fullName>
    </submittedName>
</protein>
<sequence length="110" mass="12224">MVLSSKAELSRLLPVHGLRNQHSVSGNFLRTNGWLCAHGEWVGVCRTEQNNTKLDLFMVWLMTTRTTTASILAKNLQGRCCGQTHTRQTAPILGGGSCMKMARLTAILYY</sequence>
<comment type="caution">
    <text evidence="1">The sequence shown here is derived from an EMBL/GenBank/DDBJ whole genome shotgun (WGS) entry which is preliminary data.</text>
</comment>
<evidence type="ECO:0000313" key="2">
    <source>
        <dbReference type="Proteomes" id="UP001519460"/>
    </source>
</evidence>
<name>A0ABD0LJY3_9CAEN</name>
<dbReference type="EMBL" id="JACVVK020000042">
    <property type="protein sequence ID" value="KAK7499765.1"/>
    <property type="molecule type" value="Genomic_DNA"/>
</dbReference>